<dbReference type="GO" id="GO:0050135">
    <property type="term" value="F:NADP+ nucleosidase activity"/>
    <property type="evidence" value="ECO:0007669"/>
    <property type="project" value="InterPro"/>
</dbReference>
<dbReference type="EMBL" id="MK318972">
    <property type="protein sequence ID" value="QCL09939.1"/>
    <property type="molecule type" value="Genomic_DNA"/>
</dbReference>
<dbReference type="Pfam" id="PF10137">
    <property type="entry name" value="CAP12-PCTIR_TIR"/>
    <property type="match status" value="1"/>
</dbReference>
<gene>
    <name evidence="2" type="ORF">pC5.8b_449</name>
</gene>
<geneLocation type="plasmid" evidence="2">
    <name>pColt5.8b</name>
</geneLocation>
<dbReference type="InterPro" id="IPR019302">
    <property type="entry name" value="CAP12/PCTIR_TIR_dom"/>
</dbReference>
<feature type="domain" description="CD-NTase-associated protein 12/Pycsar effector protein TIR" evidence="1">
    <location>
        <begin position="154"/>
        <end position="269"/>
    </location>
</feature>
<reference evidence="2" key="1">
    <citation type="submission" date="2018-12" db="EMBL/GenBank/DDBJ databases">
        <title>Three Rhizobium rhizogenes strains isolated from the same crown gall tumor carry diverse plasmids.</title>
        <authorList>
            <person name="Pulawska J."/>
            <person name="Kuzmanovic N."/>
        </authorList>
    </citation>
    <scope>NUCLEOTIDE SEQUENCE</scope>
    <source>
        <strain evidence="2">Colt5.8</strain>
        <plasmid evidence="2">pColt5.8b</plasmid>
    </source>
</reference>
<evidence type="ECO:0000259" key="1">
    <source>
        <dbReference type="Pfam" id="PF10137"/>
    </source>
</evidence>
<name>A0A7S5DQE3_RHIRH</name>
<dbReference type="AlphaFoldDB" id="A0A7S5DQE3"/>
<keyword evidence="2" id="KW-0614">Plasmid</keyword>
<sequence length="296" mass="32619">MEVKKIPPFPSRPLVIASANILKAEGHSGFDEMRLEWNLEDTDAGTGSGLAARATSMAAYALRDPELRTPEGISLQSTIVARAGEIYREGYMPNIGDKERSAFKRASTDAGSMNDVSKTGVASISIQGDFLPKPEAVSISLKSKPEQPKLLKRKVFVVHGHDEGAREMVARFLEKIDFEVIILHEQVNRGRTVIEKVEVHGDVSFAVVLLTPDDEGGKVGGNLQPRARQNVILELGYFIGRLGRSNVCALTRDNVEIPSDFAGVVYEPLEGHWRNTLARELEDVGFEIDWKKVSRP</sequence>
<dbReference type="RefSeq" id="WP_234906753.1">
    <property type="nucleotide sequence ID" value="NZ_JAAMEE010000037.1"/>
</dbReference>
<protein>
    <submittedName>
        <fullName evidence="2">Putative nucleotide-binding containing TIR-like domain protein</fullName>
    </submittedName>
</protein>
<evidence type="ECO:0000313" key="2">
    <source>
        <dbReference type="EMBL" id="QCL09939.1"/>
    </source>
</evidence>
<organism evidence="2">
    <name type="scientific">Rhizobium rhizogenes</name>
    <name type="common">Agrobacterium rhizogenes</name>
    <dbReference type="NCBI Taxonomy" id="359"/>
    <lineage>
        <taxon>Bacteria</taxon>
        <taxon>Pseudomonadati</taxon>
        <taxon>Pseudomonadota</taxon>
        <taxon>Alphaproteobacteria</taxon>
        <taxon>Hyphomicrobiales</taxon>
        <taxon>Rhizobiaceae</taxon>
        <taxon>Rhizobium/Agrobacterium group</taxon>
        <taxon>Rhizobium</taxon>
    </lineage>
</organism>
<accession>A0A7S5DQE3</accession>
<proteinExistence type="predicted"/>